<evidence type="ECO:0000313" key="6">
    <source>
        <dbReference type="EMBL" id="KAG6377496.1"/>
    </source>
</evidence>
<dbReference type="Gene3D" id="3.90.1590.10">
    <property type="entry name" value="glutathione-dependent formaldehyde- activating enzyme (gfa)"/>
    <property type="match status" value="1"/>
</dbReference>
<gene>
    <name evidence="6" type="ORF">JVT61DRAFT_15304</name>
</gene>
<dbReference type="SUPFAM" id="SSF51316">
    <property type="entry name" value="Mss4-like"/>
    <property type="match status" value="1"/>
</dbReference>
<organism evidence="6 7">
    <name type="scientific">Boletus reticuloceps</name>
    <dbReference type="NCBI Taxonomy" id="495285"/>
    <lineage>
        <taxon>Eukaryota</taxon>
        <taxon>Fungi</taxon>
        <taxon>Dikarya</taxon>
        <taxon>Basidiomycota</taxon>
        <taxon>Agaricomycotina</taxon>
        <taxon>Agaricomycetes</taxon>
        <taxon>Agaricomycetidae</taxon>
        <taxon>Boletales</taxon>
        <taxon>Boletineae</taxon>
        <taxon>Boletaceae</taxon>
        <taxon>Boletoideae</taxon>
        <taxon>Boletus</taxon>
    </lineage>
</organism>
<dbReference type="EMBL" id="JAGFBS010000009">
    <property type="protein sequence ID" value="KAG6377496.1"/>
    <property type="molecule type" value="Genomic_DNA"/>
</dbReference>
<dbReference type="PROSITE" id="PS51891">
    <property type="entry name" value="CENP_V_GFA"/>
    <property type="match status" value="1"/>
</dbReference>
<evidence type="ECO:0000313" key="7">
    <source>
        <dbReference type="Proteomes" id="UP000683000"/>
    </source>
</evidence>
<evidence type="ECO:0000259" key="5">
    <source>
        <dbReference type="PROSITE" id="PS51891"/>
    </source>
</evidence>
<dbReference type="GO" id="GO:0016846">
    <property type="term" value="F:carbon-sulfur lyase activity"/>
    <property type="evidence" value="ECO:0007669"/>
    <property type="project" value="InterPro"/>
</dbReference>
<dbReference type="OrthoDB" id="9970124at2759"/>
<dbReference type="Pfam" id="PF04828">
    <property type="entry name" value="GFA"/>
    <property type="match status" value="1"/>
</dbReference>
<sequence>MLAPEGVTPLLKGGCFCEAVTYSIYGPPLLSAYCHCTNCQRLTGKFLQAPNSSVSAEAWIGCPFVHTIHFKETDFVWSWHHMQPSDLDYYENPLKPYKRRFRCKQCGAPVASFNTRTQQYSVWGASLERGLEGEILRWEQVKPTAHQFYGTRMLDVNGELGKWEGYEGESARIG</sequence>
<dbReference type="PANTHER" id="PTHR33337:SF40">
    <property type="entry name" value="CENP-V_GFA DOMAIN-CONTAINING PROTEIN-RELATED"/>
    <property type="match status" value="1"/>
</dbReference>
<dbReference type="InterPro" id="IPR011057">
    <property type="entry name" value="Mss4-like_sf"/>
</dbReference>
<protein>
    <submittedName>
        <fullName evidence="6">Mss4-like protein</fullName>
    </submittedName>
</protein>
<evidence type="ECO:0000256" key="4">
    <source>
        <dbReference type="ARBA" id="ARBA00023239"/>
    </source>
</evidence>
<evidence type="ECO:0000256" key="1">
    <source>
        <dbReference type="ARBA" id="ARBA00005495"/>
    </source>
</evidence>
<evidence type="ECO:0000256" key="3">
    <source>
        <dbReference type="ARBA" id="ARBA00022833"/>
    </source>
</evidence>
<feature type="domain" description="CENP-V/GFA" evidence="5">
    <location>
        <begin position="11"/>
        <end position="150"/>
    </location>
</feature>
<proteinExistence type="inferred from homology"/>
<dbReference type="Proteomes" id="UP000683000">
    <property type="component" value="Unassembled WGS sequence"/>
</dbReference>
<keyword evidence="7" id="KW-1185">Reference proteome</keyword>
<keyword evidence="2" id="KW-0479">Metal-binding</keyword>
<dbReference type="GO" id="GO:0046872">
    <property type="term" value="F:metal ion binding"/>
    <property type="evidence" value="ECO:0007669"/>
    <property type="project" value="UniProtKB-KW"/>
</dbReference>
<evidence type="ECO:0000256" key="2">
    <source>
        <dbReference type="ARBA" id="ARBA00022723"/>
    </source>
</evidence>
<dbReference type="InterPro" id="IPR006913">
    <property type="entry name" value="CENP-V/GFA"/>
</dbReference>
<keyword evidence="3" id="KW-0862">Zinc</keyword>
<comment type="similarity">
    <text evidence="1">Belongs to the Gfa family.</text>
</comment>
<comment type="caution">
    <text evidence="6">The sequence shown here is derived from an EMBL/GenBank/DDBJ whole genome shotgun (WGS) entry which is preliminary data.</text>
</comment>
<name>A0A8I3ACG9_9AGAM</name>
<keyword evidence="4" id="KW-0456">Lyase</keyword>
<accession>A0A8I3ACG9</accession>
<reference evidence="6" key="1">
    <citation type="submission" date="2021-03" db="EMBL/GenBank/DDBJ databases">
        <title>Evolutionary innovations through gain and loss of genes in the ectomycorrhizal Boletales.</title>
        <authorList>
            <person name="Wu G."/>
            <person name="Miyauchi S."/>
            <person name="Morin E."/>
            <person name="Yang Z.-L."/>
            <person name="Xu J."/>
            <person name="Martin F.M."/>
        </authorList>
    </citation>
    <scope>NUCLEOTIDE SEQUENCE</scope>
    <source>
        <strain evidence="6">BR01</strain>
    </source>
</reference>
<dbReference type="AlphaFoldDB" id="A0A8I3ACG9"/>
<dbReference type="PANTHER" id="PTHR33337">
    <property type="entry name" value="GFA DOMAIN-CONTAINING PROTEIN"/>
    <property type="match status" value="1"/>
</dbReference>